<evidence type="ECO:0000259" key="12">
    <source>
        <dbReference type="Pfam" id="PF04313"/>
    </source>
</evidence>
<dbReference type="InterPro" id="IPR007409">
    <property type="entry name" value="Restrct_endonuc_type1_HsdR_N"/>
</dbReference>
<organism evidence="13 14">
    <name type="scientific">Candidatus Synechococcus spongiarum</name>
    <dbReference type="NCBI Taxonomy" id="431041"/>
    <lineage>
        <taxon>Bacteria</taxon>
        <taxon>Bacillati</taxon>
        <taxon>Cyanobacteriota</taxon>
        <taxon>Cyanophyceae</taxon>
        <taxon>Synechococcales</taxon>
        <taxon>Synechococcaceae</taxon>
        <taxon>Synechococcus</taxon>
    </lineage>
</organism>
<dbReference type="CDD" id="cd22332">
    <property type="entry name" value="HsdR_N"/>
    <property type="match status" value="1"/>
</dbReference>
<keyword evidence="9" id="KW-0067">ATP-binding</keyword>
<dbReference type="AlphaFoldDB" id="A0A164Y1S5"/>
<proteinExistence type="inferred from homology"/>
<keyword evidence="14" id="KW-1185">Reference proteome</keyword>
<keyword evidence="6" id="KW-0680">Restriction system</keyword>
<dbReference type="GO" id="GO:0005524">
    <property type="term" value="F:ATP binding"/>
    <property type="evidence" value="ECO:0007669"/>
    <property type="project" value="UniProtKB-KW"/>
</dbReference>
<accession>A0A164Y1S5</accession>
<feature type="domain" description="Restriction endonuclease type I HsdR N-terminal" evidence="12">
    <location>
        <begin position="45"/>
        <end position="170"/>
    </location>
</feature>
<keyword evidence="10" id="KW-0238">DNA-binding</keyword>
<evidence type="ECO:0000256" key="8">
    <source>
        <dbReference type="ARBA" id="ARBA00022801"/>
    </source>
</evidence>
<sequence length="195" mass="21892">MVLDGILVEQLMGMNRFTHRGHGYGFDLEDAHEAMGRLKPTPDQQKGLQGTNQDIYDTLVLGTTTTKTIGGDSKSYTLRFVDWENPANNLFHVTAEFAVEGTTSGQVQHCDVVGFVNGIPVLVMESKRPSESLEKADSQLIGYQQADNIPQLFHFTQLLITMNRREARYMPRWEHRVNSGTHGGTRKIPTQPLHP</sequence>
<keyword evidence="7" id="KW-0255">Endonuclease</keyword>
<protein>
    <recommendedName>
        <fullName evidence="3">type I site-specific deoxyribonuclease</fullName>
        <ecNumber evidence="3">3.1.21.3</ecNumber>
    </recommendedName>
</protein>
<evidence type="ECO:0000256" key="9">
    <source>
        <dbReference type="ARBA" id="ARBA00022840"/>
    </source>
</evidence>
<dbReference type="GO" id="GO:0009307">
    <property type="term" value="P:DNA restriction-modification system"/>
    <property type="evidence" value="ECO:0007669"/>
    <property type="project" value="UniProtKB-KW"/>
</dbReference>
<dbReference type="EMBL" id="FITM01000041">
    <property type="protein sequence ID" value="SAY38477.1"/>
    <property type="molecule type" value="Genomic_DNA"/>
</dbReference>
<keyword evidence="5" id="KW-0547">Nucleotide-binding</keyword>
<dbReference type="PANTHER" id="PTHR30195">
    <property type="entry name" value="TYPE I SITE-SPECIFIC DEOXYRIBONUCLEASE PROTEIN SUBUNIT M AND R"/>
    <property type="match status" value="1"/>
</dbReference>
<evidence type="ECO:0000256" key="2">
    <source>
        <dbReference type="ARBA" id="ARBA00008598"/>
    </source>
</evidence>
<evidence type="ECO:0000256" key="1">
    <source>
        <dbReference type="ARBA" id="ARBA00000851"/>
    </source>
</evidence>
<evidence type="ECO:0000313" key="13">
    <source>
        <dbReference type="EMBL" id="SAY38477.1"/>
    </source>
</evidence>
<evidence type="ECO:0000256" key="10">
    <source>
        <dbReference type="ARBA" id="ARBA00023125"/>
    </source>
</evidence>
<dbReference type="GO" id="GO:0003677">
    <property type="term" value="F:DNA binding"/>
    <property type="evidence" value="ECO:0007669"/>
    <property type="project" value="UniProtKB-KW"/>
</dbReference>
<evidence type="ECO:0000256" key="3">
    <source>
        <dbReference type="ARBA" id="ARBA00012654"/>
    </source>
</evidence>
<dbReference type="Proteomes" id="UP000182631">
    <property type="component" value="Unassembled WGS sequence"/>
</dbReference>
<dbReference type="PANTHER" id="PTHR30195:SF15">
    <property type="entry name" value="TYPE I RESTRICTION ENZYME HINDI ENDONUCLEASE SUBUNIT"/>
    <property type="match status" value="1"/>
</dbReference>
<keyword evidence="8 13" id="KW-0378">Hydrolase</keyword>
<evidence type="ECO:0000256" key="5">
    <source>
        <dbReference type="ARBA" id="ARBA00022741"/>
    </source>
</evidence>
<dbReference type="Gene3D" id="3.90.1570.50">
    <property type="match status" value="1"/>
</dbReference>
<dbReference type="GO" id="GO:0009035">
    <property type="term" value="F:type I site-specific deoxyribonuclease activity"/>
    <property type="evidence" value="ECO:0007669"/>
    <property type="project" value="UniProtKB-EC"/>
</dbReference>
<gene>
    <name evidence="13" type="ORF">FLM9_362</name>
</gene>
<keyword evidence="4" id="KW-0540">Nuclease</keyword>
<evidence type="ECO:0000256" key="4">
    <source>
        <dbReference type="ARBA" id="ARBA00022722"/>
    </source>
</evidence>
<name>A0A164Y1S5_9SYNE</name>
<dbReference type="EC" id="3.1.21.3" evidence="3"/>
<evidence type="ECO:0000256" key="6">
    <source>
        <dbReference type="ARBA" id="ARBA00022747"/>
    </source>
</evidence>
<reference evidence="14" key="1">
    <citation type="submission" date="2016-02" db="EMBL/GenBank/DDBJ databases">
        <authorList>
            <person name="liu f."/>
        </authorList>
    </citation>
    <scope>NUCLEOTIDE SEQUENCE [LARGE SCALE GENOMIC DNA]</scope>
</reference>
<evidence type="ECO:0000256" key="7">
    <source>
        <dbReference type="ARBA" id="ARBA00022759"/>
    </source>
</evidence>
<comment type="catalytic activity">
    <reaction evidence="1">
        <text>Endonucleolytic cleavage of DNA to give random double-stranded fragments with terminal 5'-phosphates, ATP is simultaneously hydrolyzed.</text>
        <dbReference type="EC" id="3.1.21.3"/>
    </reaction>
</comment>
<comment type="similarity">
    <text evidence="2">Belongs to the HsdR family.</text>
</comment>
<evidence type="ECO:0000313" key="14">
    <source>
        <dbReference type="Proteomes" id="UP000182631"/>
    </source>
</evidence>
<dbReference type="Pfam" id="PF04313">
    <property type="entry name" value="HSDR_N"/>
    <property type="match status" value="1"/>
</dbReference>
<feature type="region of interest" description="Disordered" evidence="11">
    <location>
        <begin position="176"/>
        <end position="195"/>
    </location>
</feature>
<dbReference type="InterPro" id="IPR051268">
    <property type="entry name" value="Type-I_R_enzyme_R_subunit"/>
</dbReference>
<evidence type="ECO:0000256" key="11">
    <source>
        <dbReference type="SAM" id="MobiDB-lite"/>
    </source>
</evidence>